<dbReference type="GO" id="GO:0032259">
    <property type="term" value="P:methylation"/>
    <property type="evidence" value="ECO:0007669"/>
    <property type="project" value="UniProtKB-KW"/>
</dbReference>
<dbReference type="InterPro" id="IPR007815">
    <property type="entry name" value="Emycin_Estase"/>
</dbReference>
<accession>A0A2V4B2F6</accession>
<dbReference type="AlphaFoldDB" id="A0A2V4B2F6"/>
<dbReference type="PANTHER" id="PTHR31299">
    <property type="entry name" value="ESTERASE, PUTATIVE (AFU_ORTHOLOGUE AFUA_1G05850)-RELATED"/>
    <property type="match status" value="1"/>
</dbReference>
<keyword evidence="2" id="KW-1185">Reference proteome</keyword>
<keyword evidence="1" id="KW-0489">Methyltransferase</keyword>
<dbReference type="Pfam" id="PF05139">
    <property type="entry name" value="Erythro_esteras"/>
    <property type="match status" value="1"/>
</dbReference>
<dbReference type="InterPro" id="IPR052036">
    <property type="entry name" value="Hydrolase/PRTase-associated"/>
</dbReference>
<dbReference type="EMBL" id="MASW01000002">
    <property type="protein sequence ID" value="PXY28451.1"/>
    <property type="molecule type" value="Genomic_DNA"/>
</dbReference>
<dbReference type="CDD" id="cd14728">
    <property type="entry name" value="Ere-like"/>
    <property type="match status" value="1"/>
</dbReference>
<sequence>MAGVDDLDPLLERIGDARFVLLGEASHGTAEFYRWRAELTKRLITERGFSFVAVEGDWPDCHRLHCCLAGAPGQPDDPEEVLRSFDRWPRWMWANEEVADFARWLRGFNAQRFADVPVGFHGLDVYSLWDSLRAVLAYLREHEPDHVDAALEAMRCFDPYGEDPQAYGYARAIVPSGCEDDVVRMLAQLRGGADETPLPGLDARFVARQNAEIVAEAERYYREMVRGGSASWNVRDCHMTDTLDRLAEVYGPESKAVVWEHNTHIGDARATDMAAAGMVNVGQLVRERHAGDGVVAVGFGSHRGTVTAADFWGAPPRHMRVPEARRGSTEALLHEAVPDRNAVFVFGGPDSDGGWASEVSDHRAIGVVYRPDAERLGNYVPTVLSRRYDAFVHCDYTTALTPLHPLEHEPVPREAETYPSGH</sequence>
<keyword evidence="1" id="KW-0808">Transferase</keyword>
<dbReference type="PANTHER" id="PTHR31299:SF0">
    <property type="entry name" value="ESTERASE, PUTATIVE (AFU_ORTHOLOGUE AFUA_1G05850)-RELATED"/>
    <property type="match status" value="1"/>
</dbReference>
<gene>
    <name evidence="1" type="ORF">BAY60_16450</name>
</gene>
<proteinExistence type="predicted"/>
<dbReference type="Gene3D" id="1.20.1440.30">
    <property type="entry name" value="Biosynthetic Protein domain"/>
    <property type="match status" value="1"/>
</dbReference>
<dbReference type="SUPFAM" id="SSF159501">
    <property type="entry name" value="EreA/ChaN-like"/>
    <property type="match status" value="1"/>
</dbReference>
<dbReference type="PIRSF" id="PIRSF036794">
    <property type="entry name" value="UCP_erythr_ester"/>
    <property type="match status" value="1"/>
</dbReference>
<reference evidence="1 2" key="1">
    <citation type="submission" date="2016-07" db="EMBL/GenBank/DDBJ databases">
        <title>Draft genome sequence of Prauserella muralis DSM 45305, isolated from a mould-covered wall in an indoor environment.</title>
        <authorList>
            <person name="Ruckert C."/>
            <person name="Albersmeier A."/>
            <person name="Jiang C.-L."/>
            <person name="Jiang Y."/>
            <person name="Kalinowski J."/>
            <person name="Schneider O."/>
            <person name="Winkler A."/>
            <person name="Zotchev S.B."/>
        </authorList>
    </citation>
    <scope>NUCLEOTIDE SEQUENCE [LARGE SCALE GENOMIC DNA]</scope>
    <source>
        <strain evidence="1 2">DSM 45305</strain>
    </source>
</reference>
<dbReference type="GO" id="GO:0046677">
    <property type="term" value="P:response to antibiotic"/>
    <property type="evidence" value="ECO:0007669"/>
    <property type="project" value="InterPro"/>
</dbReference>
<dbReference type="GO" id="GO:0008168">
    <property type="term" value="F:methyltransferase activity"/>
    <property type="evidence" value="ECO:0007669"/>
    <property type="project" value="UniProtKB-KW"/>
</dbReference>
<comment type="caution">
    <text evidence="1">The sequence shown here is derived from an EMBL/GenBank/DDBJ whole genome shotgun (WGS) entry which is preliminary data.</text>
</comment>
<evidence type="ECO:0000313" key="1">
    <source>
        <dbReference type="EMBL" id="PXY28451.1"/>
    </source>
</evidence>
<organism evidence="1 2">
    <name type="scientific">Prauserella muralis</name>
    <dbReference type="NCBI Taxonomy" id="588067"/>
    <lineage>
        <taxon>Bacteria</taxon>
        <taxon>Bacillati</taxon>
        <taxon>Actinomycetota</taxon>
        <taxon>Actinomycetes</taxon>
        <taxon>Pseudonocardiales</taxon>
        <taxon>Pseudonocardiaceae</taxon>
        <taxon>Prauserella</taxon>
    </lineage>
</organism>
<dbReference type="Gene3D" id="3.30.1870.10">
    <property type="entry name" value="EreA-like, domain 2"/>
    <property type="match status" value="1"/>
</dbReference>
<dbReference type="Proteomes" id="UP000249915">
    <property type="component" value="Unassembled WGS sequence"/>
</dbReference>
<protein>
    <submittedName>
        <fullName evidence="1">Protein-L-isoaspartate O-methyltransferase</fullName>
    </submittedName>
</protein>
<evidence type="ECO:0000313" key="2">
    <source>
        <dbReference type="Proteomes" id="UP000249915"/>
    </source>
</evidence>
<name>A0A2V4B2F6_9PSEU</name>
<dbReference type="Gene3D" id="3.40.1660.10">
    <property type="entry name" value="EreA-like (biosynthetic domain)"/>
    <property type="match status" value="1"/>
</dbReference>
<dbReference type="InterPro" id="IPR014622">
    <property type="entry name" value="UCP036794_erythomycin"/>
</dbReference>